<evidence type="ECO:0000313" key="1">
    <source>
        <dbReference type="EMBL" id="MBP1854675.1"/>
    </source>
</evidence>
<comment type="caution">
    <text evidence="1">The sequence shown here is derived from an EMBL/GenBank/DDBJ whole genome shotgun (WGS) entry which is preliminary data.</text>
</comment>
<organism evidence="1 2">
    <name type="scientific">Metaclostridioides mangenotii</name>
    <dbReference type="NCBI Taxonomy" id="1540"/>
    <lineage>
        <taxon>Bacteria</taxon>
        <taxon>Bacillati</taxon>
        <taxon>Bacillota</taxon>
        <taxon>Clostridia</taxon>
        <taxon>Peptostreptococcales</taxon>
        <taxon>Peptostreptococcaceae</taxon>
        <taxon>Metaclostridioides</taxon>
    </lineage>
</organism>
<protein>
    <submittedName>
        <fullName evidence="1">Uncharacterized protein</fullName>
    </submittedName>
</protein>
<proteinExistence type="predicted"/>
<gene>
    <name evidence="1" type="ORF">J2Z43_001065</name>
</gene>
<sequence length="61" mass="7377">MSFECTKGDKTEFACINCEGWEEQEFVEYFFAKEENKTKERWKCCNCEGINDVYQLKDMNR</sequence>
<dbReference type="RefSeq" id="WP_209456151.1">
    <property type="nucleotide sequence ID" value="NZ_BAAACS010000012.1"/>
</dbReference>
<dbReference type="Proteomes" id="UP000767291">
    <property type="component" value="Unassembled WGS sequence"/>
</dbReference>
<accession>A0ABS4E9Q7</accession>
<reference evidence="1 2" key="1">
    <citation type="submission" date="2021-03" db="EMBL/GenBank/DDBJ databases">
        <title>Genomic Encyclopedia of Type Strains, Phase IV (KMG-IV): sequencing the most valuable type-strain genomes for metagenomic binning, comparative biology and taxonomic classification.</title>
        <authorList>
            <person name="Goeker M."/>
        </authorList>
    </citation>
    <scope>NUCLEOTIDE SEQUENCE [LARGE SCALE GENOMIC DNA]</scope>
    <source>
        <strain evidence="1 2">DSM 1289</strain>
    </source>
</reference>
<dbReference type="EMBL" id="JAGGJX010000001">
    <property type="protein sequence ID" value="MBP1854675.1"/>
    <property type="molecule type" value="Genomic_DNA"/>
</dbReference>
<keyword evidence="2" id="KW-1185">Reference proteome</keyword>
<evidence type="ECO:0000313" key="2">
    <source>
        <dbReference type="Proteomes" id="UP000767291"/>
    </source>
</evidence>
<name>A0ABS4E9Q7_9FIRM</name>